<proteinExistence type="predicted"/>
<reference evidence="1 2" key="2">
    <citation type="journal article" date="2013" name="Plant Cell Physiol.">
        <title>Rice Annotation Project Database (RAP-DB): an integrative and interactive database for rice genomics.</title>
        <authorList>
            <person name="Sakai H."/>
            <person name="Lee S.S."/>
            <person name="Tanaka T."/>
            <person name="Numa H."/>
            <person name="Kim J."/>
            <person name="Kawahara Y."/>
            <person name="Wakimoto H."/>
            <person name="Yang C.C."/>
            <person name="Iwamoto M."/>
            <person name="Abe T."/>
            <person name="Yamada Y."/>
            <person name="Muto A."/>
            <person name="Inokuchi H."/>
            <person name="Ikemura T."/>
            <person name="Matsumoto T."/>
            <person name="Sasaki T."/>
            <person name="Itoh T."/>
        </authorList>
    </citation>
    <scope>NUCLEOTIDE SEQUENCE [LARGE SCALE GENOMIC DNA]</scope>
    <source>
        <strain evidence="2">cv. Nipponbare</strain>
    </source>
</reference>
<evidence type="ECO:0000313" key="2">
    <source>
        <dbReference type="Proteomes" id="UP000059680"/>
    </source>
</evidence>
<dbReference type="PaxDb" id="39947-A0A0P0VDR5"/>
<dbReference type="EMBL" id="AP014958">
    <property type="protein sequence ID" value="BAS76588.1"/>
    <property type="molecule type" value="Genomic_DNA"/>
</dbReference>
<reference evidence="2" key="1">
    <citation type="journal article" date="2005" name="Nature">
        <title>The map-based sequence of the rice genome.</title>
        <authorList>
            <consortium name="International rice genome sequencing project (IRGSP)"/>
            <person name="Matsumoto T."/>
            <person name="Wu J."/>
            <person name="Kanamori H."/>
            <person name="Katayose Y."/>
            <person name="Fujisawa M."/>
            <person name="Namiki N."/>
            <person name="Mizuno H."/>
            <person name="Yamamoto K."/>
            <person name="Antonio B.A."/>
            <person name="Baba T."/>
            <person name="Sakata K."/>
            <person name="Nagamura Y."/>
            <person name="Aoki H."/>
            <person name="Arikawa K."/>
            <person name="Arita K."/>
            <person name="Bito T."/>
            <person name="Chiden Y."/>
            <person name="Fujitsuka N."/>
            <person name="Fukunaka R."/>
            <person name="Hamada M."/>
            <person name="Harada C."/>
            <person name="Hayashi A."/>
            <person name="Hijishita S."/>
            <person name="Honda M."/>
            <person name="Hosokawa S."/>
            <person name="Ichikawa Y."/>
            <person name="Idonuma A."/>
            <person name="Iijima M."/>
            <person name="Ikeda M."/>
            <person name="Ikeno M."/>
            <person name="Ito K."/>
            <person name="Ito S."/>
            <person name="Ito T."/>
            <person name="Ito Y."/>
            <person name="Ito Y."/>
            <person name="Iwabuchi A."/>
            <person name="Kamiya K."/>
            <person name="Karasawa W."/>
            <person name="Kurita K."/>
            <person name="Katagiri S."/>
            <person name="Kikuta A."/>
            <person name="Kobayashi H."/>
            <person name="Kobayashi N."/>
            <person name="Machita K."/>
            <person name="Maehara T."/>
            <person name="Masukawa M."/>
            <person name="Mizubayashi T."/>
            <person name="Mukai Y."/>
            <person name="Nagasaki H."/>
            <person name="Nagata Y."/>
            <person name="Naito S."/>
            <person name="Nakashima M."/>
            <person name="Nakama Y."/>
            <person name="Nakamichi Y."/>
            <person name="Nakamura M."/>
            <person name="Meguro A."/>
            <person name="Negishi M."/>
            <person name="Ohta I."/>
            <person name="Ohta T."/>
            <person name="Okamoto M."/>
            <person name="Ono N."/>
            <person name="Saji S."/>
            <person name="Sakaguchi M."/>
            <person name="Sakai K."/>
            <person name="Shibata M."/>
            <person name="Shimokawa T."/>
            <person name="Song J."/>
            <person name="Takazaki Y."/>
            <person name="Terasawa K."/>
            <person name="Tsugane M."/>
            <person name="Tsuji K."/>
            <person name="Ueda S."/>
            <person name="Waki K."/>
            <person name="Yamagata H."/>
            <person name="Yamamoto M."/>
            <person name="Yamamoto S."/>
            <person name="Yamane H."/>
            <person name="Yoshiki S."/>
            <person name="Yoshihara R."/>
            <person name="Yukawa K."/>
            <person name="Zhong H."/>
            <person name="Yano M."/>
            <person name="Yuan Q."/>
            <person name="Ouyang S."/>
            <person name="Liu J."/>
            <person name="Jones K.M."/>
            <person name="Gansberger K."/>
            <person name="Moffat K."/>
            <person name="Hill J."/>
            <person name="Bera J."/>
            <person name="Fadrosh D."/>
            <person name="Jin S."/>
            <person name="Johri S."/>
            <person name="Kim M."/>
            <person name="Overton L."/>
            <person name="Reardon M."/>
            <person name="Tsitrin T."/>
            <person name="Vuong H."/>
            <person name="Weaver B."/>
            <person name="Ciecko A."/>
            <person name="Tallon L."/>
            <person name="Jackson J."/>
            <person name="Pai G."/>
            <person name="Aken S.V."/>
            <person name="Utterback T."/>
            <person name="Reidmuller S."/>
            <person name="Feldblyum T."/>
            <person name="Hsiao J."/>
            <person name="Zismann V."/>
            <person name="Iobst S."/>
            <person name="de Vazeille A.R."/>
            <person name="Buell C.R."/>
            <person name="Ying K."/>
            <person name="Li Y."/>
            <person name="Lu T."/>
            <person name="Huang Y."/>
            <person name="Zhao Q."/>
            <person name="Feng Q."/>
            <person name="Zhang L."/>
            <person name="Zhu J."/>
            <person name="Weng Q."/>
            <person name="Mu J."/>
            <person name="Lu Y."/>
            <person name="Fan D."/>
            <person name="Liu Y."/>
            <person name="Guan J."/>
            <person name="Zhang Y."/>
            <person name="Yu S."/>
            <person name="Liu X."/>
            <person name="Zhang Y."/>
            <person name="Hong G."/>
            <person name="Han B."/>
            <person name="Choisne N."/>
            <person name="Demange N."/>
            <person name="Orjeda G."/>
            <person name="Samain S."/>
            <person name="Cattolico L."/>
            <person name="Pelletier E."/>
            <person name="Couloux A."/>
            <person name="Segurens B."/>
            <person name="Wincker P."/>
            <person name="D'Hont A."/>
            <person name="Scarpelli C."/>
            <person name="Weissenbach J."/>
            <person name="Salanoubat M."/>
            <person name="Quetier F."/>
            <person name="Yu Y."/>
            <person name="Kim H.R."/>
            <person name="Rambo T."/>
            <person name="Currie J."/>
            <person name="Collura K."/>
            <person name="Luo M."/>
            <person name="Yang T."/>
            <person name="Ammiraju J.S.S."/>
            <person name="Engler F."/>
            <person name="Soderlund C."/>
            <person name="Wing R.A."/>
            <person name="Palmer L.E."/>
            <person name="de la Bastide M."/>
            <person name="Spiegel L."/>
            <person name="Nascimento L."/>
            <person name="Zutavern T."/>
            <person name="O'Shaughnessy A."/>
            <person name="Dike S."/>
            <person name="Dedhia N."/>
            <person name="Preston R."/>
            <person name="Balija V."/>
            <person name="McCombie W.R."/>
            <person name="Chow T."/>
            <person name="Chen H."/>
            <person name="Chung M."/>
            <person name="Chen C."/>
            <person name="Shaw J."/>
            <person name="Wu H."/>
            <person name="Hsiao K."/>
            <person name="Chao Y."/>
            <person name="Chu M."/>
            <person name="Cheng C."/>
            <person name="Hour A."/>
            <person name="Lee P."/>
            <person name="Lin S."/>
            <person name="Lin Y."/>
            <person name="Liou J."/>
            <person name="Liu S."/>
            <person name="Hsing Y."/>
            <person name="Raghuvanshi S."/>
            <person name="Mohanty A."/>
            <person name="Bharti A.K."/>
            <person name="Gaur A."/>
            <person name="Gupta V."/>
            <person name="Kumar D."/>
            <person name="Ravi V."/>
            <person name="Vij S."/>
            <person name="Kapur A."/>
            <person name="Khurana P."/>
            <person name="Khurana P."/>
            <person name="Khurana J.P."/>
            <person name="Tyagi A.K."/>
            <person name="Gaikwad K."/>
            <person name="Singh A."/>
            <person name="Dalal V."/>
            <person name="Srivastava S."/>
            <person name="Dixit A."/>
            <person name="Pal A.K."/>
            <person name="Ghazi I.A."/>
            <person name="Yadav M."/>
            <person name="Pandit A."/>
            <person name="Bhargava A."/>
            <person name="Sureshbabu K."/>
            <person name="Batra K."/>
            <person name="Sharma T.R."/>
            <person name="Mohapatra T."/>
            <person name="Singh N.K."/>
            <person name="Messing J."/>
            <person name="Nelson A.B."/>
            <person name="Fuks G."/>
            <person name="Kavchok S."/>
            <person name="Keizer G."/>
            <person name="Linton E."/>
            <person name="Llaca V."/>
            <person name="Song R."/>
            <person name="Tanyolac B."/>
            <person name="Young S."/>
            <person name="Ho-Il K."/>
            <person name="Hahn J.H."/>
            <person name="Sangsakoo G."/>
            <person name="Vanavichit A."/>
            <person name="de Mattos Luiz.A.T."/>
            <person name="Zimmer P.D."/>
            <person name="Malone G."/>
            <person name="Dellagostin O."/>
            <person name="de Oliveira A.C."/>
            <person name="Bevan M."/>
            <person name="Bancroft I."/>
            <person name="Minx P."/>
            <person name="Cordum H."/>
            <person name="Wilson R."/>
            <person name="Cheng Z."/>
            <person name="Jin W."/>
            <person name="Jiang J."/>
            <person name="Leong S.A."/>
            <person name="Iwama H."/>
            <person name="Gojobori T."/>
            <person name="Itoh T."/>
            <person name="Niimura Y."/>
            <person name="Fujii Y."/>
            <person name="Habara T."/>
            <person name="Sakai H."/>
            <person name="Sato Y."/>
            <person name="Wilson G."/>
            <person name="Kumar K."/>
            <person name="McCouch S."/>
            <person name="Juretic N."/>
            <person name="Hoen D."/>
            <person name="Wright S."/>
            <person name="Bruskiewich R."/>
            <person name="Bureau T."/>
            <person name="Miyao A."/>
            <person name="Hirochika H."/>
            <person name="Nishikawa T."/>
            <person name="Kadowaki K."/>
            <person name="Sugiura M."/>
            <person name="Burr B."/>
            <person name="Sasaki T."/>
        </authorList>
    </citation>
    <scope>NUCLEOTIDE SEQUENCE [LARGE SCALE GENOMIC DNA]</scope>
    <source>
        <strain evidence="2">cv. Nipponbare</strain>
    </source>
</reference>
<accession>A0A0P0VDR5</accession>
<protein>
    <submittedName>
        <fullName evidence="1">Os02g0108201 protein</fullName>
    </submittedName>
</protein>
<dbReference type="Proteomes" id="UP000059680">
    <property type="component" value="Chromosome 2"/>
</dbReference>
<gene>
    <name evidence="1" type="ordered locus">Os02g0108201</name>
    <name evidence="1" type="ORF">OSNPB_020108201</name>
</gene>
<reference evidence="1 2" key="3">
    <citation type="journal article" date="2013" name="Rice">
        <title>Improvement of the Oryza sativa Nipponbare reference genome using next generation sequence and optical map data.</title>
        <authorList>
            <person name="Kawahara Y."/>
            <person name="de la Bastide M."/>
            <person name="Hamilton J.P."/>
            <person name="Kanamori H."/>
            <person name="McCombie W.R."/>
            <person name="Ouyang S."/>
            <person name="Schwartz D.C."/>
            <person name="Tanaka T."/>
            <person name="Wu J."/>
            <person name="Zhou S."/>
            <person name="Childs K.L."/>
            <person name="Davidson R.M."/>
            <person name="Lin H."/>
            <person name="Quesada-Ocampo L."/>
            <person name="Vaillancourt B."/>
            <person name="Sakai H."/>
            <person name="Lee S.S."/>
            <person name="Kim J."/>
            <person name="Numa H."/>
            <person name="Itoh T."/>
            <person name="Buell C.R."/>
            <person name="Matsumoto T."/>
        </authorList>
    </citation>
    <scope>NUCLEOTIDE SEQUENCE [LARGE SCALE GENOMIC DNA]</scope>
    <source>
        <strain evidence="2">cv. Nipponbare</strain>
    </source>
</reference>
<name>A0A0P0VDR5_ORYSJ</name>
<keyword evidence="2" id="KW-1185">Reference proteome</keyword>
<dbReference type="InParanoid" id="A0A0P0VDR5"/>
<dbReference type="AlphaFoldDB" id="A0A0P0VDR5"/>
<evidence type="ECO:0000313" key="1">
    <source>
        <dbReference type="EMBL" id="BAS76588.1"/>
    </source>
</evidence>
<organism evidence="1 2">
    <name type="scientific">Oryza sativa subsp. japonica</name>
    <name type="common">Rice</name>
    <dbReference type="NCBI Taxonomy" id="39947"/>
    <lineage>
        <taxon>Eukaryota</taxon>
        <taxon>Viridiplantae</taxon>
        <taxon>Streptophyta</taxon>
        <taxon>Embryophyta</taxon>
        <taxon>Tracheophyta</taxon>
        <taxon>Spermatophyta</taxon>
        <taxon>Magnoliopsida</taxon>
        <taxon>Liliopsida</taxon>
        <taxon>Poales</taxon>
        <taxon>Poaceae</taxon>
        <taxon>BOP clade</taxon>
        <taxon>Oryzoideae</taxon>
        <taxon>Oryzeae</taxon>
        <taxon>Oryzinae</taxon>
        <taxon>Oryza</taxon>
        <taxon>Oryza sativa</taxon>
    </lineage>
</organism>
<sequence>MRHKEEAEQREATAVWHRVRGRGGDPVVIQGEVGAMRSVGRGGVGLEAISGEGCRWRRLGVGIDGSSGCAAVGVGGMEQTTAALEMAGARGGGISS</sequence>